<dbReference type="GO" id="GO:0016491">
    <property type="term" value="F:oxidoreductase activity"/>
    <property type="evidence" value="ECO:0007669"/>
    <property type="project" value="UniProtKB-KW"/>
</dbReference>
<dbReference type="AlphaFoldDB" id="A0A9D1LA85"/>
<keyword evidence="1" id="KW-0004">4Fe-4S</keyword>
<dbReference type="GO" id="GO:0005886">
    <property type="term" value="C:plasma membrane"/>
    <property type="evidence" value="ECO:0007669"/>
    <property type="project" value="TreeGrafter"/>
</dbReference>
<evidence type="ECO:0000259" key="6">
    <source>
        <dbReference type="Pfam" id="PF13183"/>
    </source>
</evidence>
<name>A0A9D1LA85_9CLOT</name>
<evidence type="ECO:0000313" key="8">
    <source>
        <dbReference type="Proteomes" id="UP000824089"/>
    </source>
</evidence>
<dbReference type="Gene3D" id="1.10.1060.10">
    <property type="entry name" value="Alpha-helical ferredoxin"/>
    <property type="match status" value="1"/>
</dbReference>
<dbReference type="PANTHER" id="PTHR43255">
    <property type="entry name" value="IRON-SULFUR-BINDING OXIDOREDUCTASE FADF-RELATED-RELATED"/>
    <property type="match status" value="1"/>
</dbReference>
<dbReference type="GO" id="GO:0046872">
    <property type="term" value="F:metal ion binding"/>
    <property type="evidence" value="ECO:0007669"/>
    <property type="project" value="UniProtKB-KW"/>
</dbReference>
<reference evidence="7" key="1">
    <citation type="submission" date="2020-10" db="EMBL/GenBank/DDBJ databases">
        <authorList>
            <person name="Gilroy R."/>
        </authorList>
    </citation>
    <scope>NUCLEOTIDE SEQUENCE</scope>
    <source>
        <strain evidence="7">CHK195-4489</strain>
    </source>
</reference>
<organism evidence="7 8">
    <name type="scientific">Candidatus Egerieisoma faecipullorum</name>
    <dbReference type="NCBI Taxonomy" id="2840963"/>
    <lineage>
        <taxon>Bacteria</taxon>
        <taxon>Bacillati</taxon>
        <taxon>Bacillota</taxon>
        <taxon>Clostridia</taxon>
        <taxon>Eubacteriales</taxon>
        <taxon>Clostridiaceae</taxon>
        <taxon>Clostridiaceae incertae sedis</taxon>
        <taxon>Candidatus Egerieisoma</taxon>
    </lineage>
</organism>
<protein>
    <submittedName>
        <fullName evidence="7">4Fe-4S dicluster domain-containing protein</fullName>
    </submittedName>
</protein>
<gene>
    <name evidence="7" type="ORF">IAD50_06360</name>
</gene>
<dbReference type="InterPro" id="IPR017896">
    <property type="entry name" value="4Fe4S_Fe-S-bd"/>
</dbReference>
<dbReference type="PANTHER" id="PTHR43255:SF1">
    <property type="entry name" value="IRON-SULFUR-BINDING OXIDOREDUCTASE FADF-RELATED"/>
    <property type="match status" value="1"/>
</dbReference>
<keyword evidence="2" id="KW-0479">Metal-binding</keyword>
<dbReference type="Pfam" id="PF13183">
    <property type="entry name" value="Fer4_8"/>
    <property type="match status" value="1"/>
</dbReference>
<reference evidence="7" key="2">
    <citation type="journal article" date="2021" name="PeerJ">
        <title>Extensive microbial diversity within the chicken gut microbiome revealed by metagenomics and culture.</title>
        <authorList>
            <person name="Gilroy R."/>
            <person name="Ravi A."/>
            <person name="Getino M."/>
            <person name="Pursley I."/>
            <person name="Horton D.L."/>
            <person name="Alikhan N.F."/>
            <person name="Baker D."/>
            <person name="Gharbi K."/>
            <person name="Hall N."/>
            <person name="Watson M."/>
            <person name="Adriaenssens E.M."/>
            <person name="Foster-Nyarko E."/>
            <person name="Jarju S."/>
            <person name="Secka A."/>
            <person name="Antonio M."/>
            <person name="Oren A."/>
            <person name="Chaudhuri R.R."/>
            <person name="La Ragione R."/>
            <person name="Hildebrand F."/>
            <person name="Pallen M.J."/>
        </authorList>
    </citation>
    <scope>NUCLEOTIDE SEQUENCE</scope>
    <source>
        <strain evidence="7">CHK195-4489</strain>
    </source>
</reference>
<dbReference type="PROSITE" id="PS00198">
    <property type="entry name" value="4FE4S_FER_1"/>
    <property type="match status" value="1"/>
</dbReference>
<feature type="domain" description="4Fe-4S ferredoxin-type" evidence="6">
    <location>
        <begin position="1"/>
        <end position="58"/>
    </location>
</feature>
<evidence type="ECO:0000256" key="4">
    <source>
        <dbReference type="ARBA" id="ARBA00023004"/>
    </source>
</evidence>
<keyword evidence="5" id="KW-0411">Iron-sulfur</keyword>
<dbReference type="GO" id="GO:0051539">
    <property type="term" value="F:4 iron, 4 sulfur cluster binding"/>
    <property type="evidence" value="ECO:0007669"/>
    <property type="project" value="UniProtKB-KW"/>
</dbReference>
<keyword evidence="4" id="KW-0408">Iron</keyword>
<dbReference type="EMBL" id="DVMM01000133">
    <property type="protein sequence ID" value="HIU29900.1"/>
    <property type="molecule type" value="Genomic_DNA"/>
</dbReference>
<dbReference type="InterPro" id="IPR017900">
    <property type="entry name" value="4Fe4S_Fe_S_CS"/>
</dbReference>
<dbReference type="Proteomes" id="UP000824089">
    <property type="component" value="Unassembled WGS sequence"/>
</dbReference>
<comment type="caution">
    <text evidence="7">The sequence shown here is derived from an EMBL/GenBank/DDBJ whole genome shotgun (WGS) entry which is preliminary data.</text>
</comment>
<keyword evidence="3" id="KW-0560">Oxidoreductase</keyword>
<evidence type="ECO:0000256" key="5">
    <source>
        <dbReference type="ARBA" id="ARBA00023014"/>
    </source>
</evidence>
<accession>A0A9D1LA85</accession>
<proteinExistence type="predicted"/>
<evidence type="ECO:0000256" key="3">
    <source>
        <dbReference type="ARBA" id="ARBA00023002"/>
    </source>
</evidence>
<dbReference type="InterPro" id="IPR009051">
    <property type="entry name" value="Helical_ferredxn"/>
</dbReference>
<dbReference type="InterPro" id="IPR051460">
    <property type="entry name" value="HdrC_iron-sulfur_subunit"/>
</dbReference>
<evidence type="ECO:0000256" key="2">
    <source>
        <dbReference type="ARBA" id="ARBA00022723"/>
    </source>
</evidence>
<dbReference type="SUPFAM" id="SSF46548">
    <property type="entry name" value="alpha-helical ferredoxin"/>
    <property type="match status" value="1"/>
</dbReference>
<evidence type="ECO:0000313" key="7">
    <source>
        <dbReference type="EMBL" id="HIU29900.1"/>
    </source>
</evidence>
<sequence>MKCGKCSGTCPSYQEMEYHPHQFVAMVEKGQIRKLMESNSIWTCLSCFACIERCPRSVEPAKLIEAVRLCVIRQQGENHLKANMVPELLDENIPQQAIVSAFRKYSK</sequence>
<evidence type="ECO:0000256" key="1">
    <source>
        <dbReference type="ARBA" id="ARBA00022485"/>
    </source>
</evidence>